<name>A0A8X6X7K3_9ARAC</name>
<comment type="caution">
    <text evidence="1">The sequence shown here is derived from an EMBL/GenBank/DDBJ whole genome shotgun (WGS) entry which is preliminary data.</text>
</comment>
<reference evidence="1" key="1">
    <citation type="submission" date="2020-08" db="EMBL/GenBank/DDBJ databases">
        <title>Multicomponent nature underlies the extraordinary mechanical properties of spider dragline silk.</title>
        <authorList>
            <person name="Kono N."/>
            <person name="Nakamura H."/>
            <person name="Mori M."/>
            <person name="Yoshida Y."/>
            <person name="Ohtoshi R."/>
            <person name="Malay A.D."/>
            <person name="Moran D.A.P."/>
            <person name="Tomita M."/>
            <person name="Numata K."/>
            <person name="Arakawa K."/>
        </authorList>
    </citation>
    <scope>NUCLEOTIDE SEQUENCE</scope>
</reference>
<evidence type="ECO:0000313" key="1">
    <source>
        <dbReference type="EMBL" id="GFY48517.1"/>
    </source>
</evidence>
<proteinExistence type="predicted"/>
<dbReference type="Proteomes" id="UP000886998">
    <property type="component" value="Unassembled WGS sequence"/>
</dbReference>
<protein>
    <submittedName>
        <fullName evidence="1">Uncharacterized protein</fullName>
    </submittedName>
</protein>
<sequence length="109" mass="12164">MAPHQGFEVFLKCFLHPNRELSSCVKDAVGSCPKKEVKREIKRPLTYGATAPQESIGGCIDPVSGWDEARLSQWDVYLLSAAEPASSSVELEIYSTRKIKQNARKTFAY</sequence>
<organism evidence="1 2">
    <name type="scientific">Trichonephila inaurata madagascariensis</name>
    <dbReference type="NCBI Taxonomy" id="2747483"/>
    <lineage>
        <taxon>Eukaryota</taxon>
        <taxon>Metazoa</taxon>
        <taxon>Ecdysozoa</taxon>
        <taxon>Arthropoda</taxon>
        <taxon>Chelicerata</taxon>
        <taxon>Arachnida</taxon>
        <taxon>Araneae</taxon>
        <taxon>Araneomorphae</taxon>
        <taxon>Entelegynae</taxon>
        <taxon>Araneoidea</taxon>
        <taxon>Nephilidae</taxon>
        <taxon>Trichonephila</taxon>
        <taxon>Trichonephila inaurata</taxon>
    </lineage>
</organism>
<dbReference type="EMBL" id="BMAV01006512">
    <property type="protein sequence ID" value="GFY48517.1"/>
    <property type="molecule type" value="Genomic_DNA"/>
</dbReference>
<dbReference type="AlphaFoldDB" id="A0A8X6X7K3"/>
<accession>A0A8X6X7K3</accession>
<gene>
    <name evidence="1" type="ORF">TNIN_370011</name>
</gene>
<keyword evidence="2" id="KW-1185">Reference proteome</keyword>
<evidence type="ECO:0000313" key="2">
    <source>
        <dbReference type="Proteomes" id="UP000886998"/>
    </source>
</evidence>